<evidence type="ECO:0000256" key="6">
    <source>
        <dbReference type="ARBA" id="ARBA00022989"/>
    </source>
</evidence>
<dbReference type="InterPro" id="IPR035906">
    <property type="entry name" value="MetI-like_sf"/>
</dbReference>
<comment type="subcellular location">
    <subcellularLocation>
        <location evidence="1">Cell inner membrane</location>
        <topology evidence="1">Multi-pass membrane protein</topology>
    </subcellularLocation>
</comment>
<keyword evidence="7 8" id="KW-0472">Membrane</keyword>
<dbReference type="Proteomes" id="UP000019183">
    <property type="component" value="Unassembled WGS sequence"/>
</dbReference>
<evidence type="ECO:0000256" key="8">
    <source>
        <dbReference type="SAM" id="Phobius"/>
    </source>
</evidence>
<keyword evidence="4" id="KW-0997">Cell inner membrane</keyword>
<dbReference type="PANTHER" id="PTHR43357:SF4">
    <property type="entry name" value="INNER MEMBRANE ABC TRANSPORTER PERMEASE PROTEIN YDCV"/>
    <property type="match status" value="1"/>
</dbReference>
<name>W1DFF1_KLEPN</name>
<dbReference type="AlphaFoldDB" id="W1DFF1"/>
<evidence type="ECO:0000256" key="3">
    <source>
        <dbReference type="ARBA" id="ARBA00022475"/>
    </source>
</evidence>
<evidence type="ECO:0000256" key="2">
    <source>
        <dbReference type="ARBA" id="ARBA00022448"/>
    </source>
</evidence>
<evidence type="ECO:0000313" key="9">
    <source>
        <dbReference type="EMBL" id="CDL07502.1"/>
    </source>
</evidence>
<sequence>MNVLRRKWQGLPRGVVVCITALVIYVPLLFIVVQSFLSAPFFSRSKSWSLEAFAFIFTDPDFYLALRSGFILAFGLVIIAIPLGGILAFLMVRTDLPGRGSLSR</sequence>
<dbReference type="eggNOG" id="COG1178">
    <property type="taxonomic scope" value="Bacteria"/>
</dbReference>
<dbReference type="PANTHER" id="PTHR43357">
    <property type="entry name" value="INNER MEMBRANE ABC TRANSPORTER PERMEASE PROTEIN YDCV"/>
    <property type="match status" value="1"/>
</dbReference>
<proteinExistence type="predicted"/>
<dbReference type="SUPFAM" id="SSF161098">
    <property type="entry name" value="MetI-like"/>
    <property type="match status" value="1"/>
</dbReference>
<keyword evidence="2" id="KW-0813">Transport</keyword>
<feature type="transmembrane region" description="Helical" evidence="8">
    <location>
        <begin position="70"/>
        <end position="92"/>
    </location>
</feature>
<keyword evidence="3" id="KW-1003">Cell membrane</keyword>
<keyword evidence="5 8" id="KW-0812">Transmembrane</keyword>
<organism evidence="9 10">
    <name type="scientific">Klebsiella pneumoniae IS43</name>
    <dbReference type="NCBI Taxonomy" id="1432552"/>
    <lineage>
        <taxon>Bacteria</taxon>
        <taxon>Pseudomonadati</taxon>
        <taxon>Pseudomonadota</taxon>
        <taxon>Gammaproteobacteria</taxon>
        <taxon>Enterobacterales</taxon>
        <taxon>Enterobacteriaceae</taxon>
        <taxon>Klebsiella/Raoultella group</taxon>
        <taxon>Klebsiella</taxon>
        <taxon>Klebsiella pneumoniae complex</taxon>
    </lineage>
</organism>
<evidence type="ECO:0000256" key="1">
    <source>
        <dbReference type="ARBA" id="ARBA00004429"/>
    </source>
</evidence>
<dbReference type="GO" id="GO:0005886">
    <property type="term" value="C:plasma membrane"/>
    <property type="evidence" value="ECO:0007669"/>
    <property type="project" value="UniProtKB-SubCell"/>
</dbReference>
<evidence type="ECO:0000256" key="5">
    <source>
        <dbReference type="ARBA" id="ARBA00022692"/>
    </source>
</evidence>
<keyword evidence="6 8" id="KW-1133">Transmembrane helix</keyword>
<comment type="caution">
    <text evidence="9">The sequence shown here is derived from an EMBL/GenBank/DDBJ whole genome shotgun (WGS) entry which is preliminary data.</text>
</comment>
<protein>
    <submittedName>
        <fullName evidence="9">Ferric iron ABC transporter, permease protein</fullName>
    </submittedName>
</protein>
<accession>W1DFF1</accession>
<keyword evidence="10" id="KW-1185">Reference proteome</keyword>
<dbReference type="EMBL" id="CBWK010000054">
    <property type="protein sequence ID" value="CDL07502.1"/>
    <property type="molecule type" value="Genomic_DNA"/>
</dbReference>
<dbReference type="Gene3D" id="1.10.3720.10">
    <property type="entry name" value="MetI-like"/>
    <property type="match status" value="1"/>
</dbReference>
<evidence type="ECO:0000256" key="4">
    <source>
        <dbReference type="ARBA" id="ARBA00022519"/>
    </source>
</evidence>
<feature type="transmembrane region" description="Helical" evidence="8">
    <location>
        <begin position="14"/>
        <end position="37"/>
    </location>
</feature>
<evidence type="ECO:0000313" key="10">
    <source>
        <dbReference type="Proteomes" id="UP000019183"/>
    </source>
</evidence>
<reference evidence="9" key="1">
    <citation type="submission" date="2013-10" db="EMBL/GenBank/DDBJ databases">
        <title>Antibiotic resistance diversity of beta-lactamase producers in the General Hospital Vienna.</title>
        <authorList>
            <person name="Barisic I."/>
            <person name="Mitteregger D."/>
            <person name="Hirschl A.M."/>
            <person name="Noehammer C."/>
            <person name="Wiesinger-Mayr H."/>
        </authorList>
    </citation>
    <scope>NUCLEOTIDE SEQUENCE [LARGE SCALE GENOMIC DNA]</scope>
    <source>
        <strain evidence="9">IS43</strain>
    </source>
</reference>
<evidence type="ECO:0000256" key="7">
    <source>
        <dbReference type="ARBA" id="ARBA00023136"/>
    </source>
</evidence>